<evidence type="ECO:0000313" key="2">
    <source>
        <dbReference type="Proteomes" id="UP000000745"/>
    </source>
</evidence>
<accession>B7LKS9</accession>
<dbReference type="KEGG" id="efe:EFER_2425"/>
<sequence>MTEFALEIMRIIIELPRLNENHKSLANIVNKNVAQLTFTMARPLEHRDIVQVQRQKLQICSNYFDWHYLLIRRRHESTPYYVRH</sequence>
<dbReference type="HOGENOM" id="CLU_2522517_0_0_6"/>
<protein>
    <submittedName>
        <fullName evidence="1">Uncharacterized protein</fullName>
    </submittedName>
</protein>
<organism evidence="1 2">
    <name type="scientific">Escherichia fergusonii (strain ATCC 35469 / DSM 13698 / CCUG 18766 / IAM 14443 / JCM 21226 / LMG 7866 / NBRC 102419 / NCTC 12128 / CDC 0568-73)</name>
    <dbReference type="NCBI Taxonomy" id="585054"/>
    <lineage>
        <taxon>Bacteria</taxon>
        <taxon>Pseudomonadati</taxon>
        <taxon>Pseudomonadota</taxon>
        <taxon>Gammaproteobacteria</taxon>
        <taxon>Enterobacterales</taxon>
        <taxon>Enterobacteriaceae</taxon>
        <taxon>Escherichia</taxon>
    </lineage>
</organism>
<keyword evidence="2" id="KW-1185">Reference proteome</keyword>
<dbReference type="EMBL" id="CU928158">
    <property type="protein sequence ID" value="CAQ89924.1"/>
    <property type="molecule type" value="Genomic_DNA"/>
</dbReference>
<evidence type="ECO:0000313" key="1">
    <source>
        <dbReference type="EMBL" id="CAQ89924.1"/>
    </source>
</evidence>
<dbReference type="Proteomes" id="UP000000745">
    <property type="component" value="Chromosome"/>
</dbReference>
<gene>
    <name evidence="1" type="ordered locus">EFER_2425</name>
</gene>
<name>B7LKS9_ESCF3</name>
<reference evidence="2" key="1">
    <citation type="journal article" date="2009" name="PLoS Genet.">
        <title>Organised genome dynamics in the Escherichia coli species results in highly diverse adaptive paths.</title>
        <authorList>
            <person name="Touchon M."/>
            <person name="Hoede C."/>
            <person name="Tenaillon O."/>
            <person name="Barbe V."/>
            <person name="Baeriswyl S."/>
            <person name="Bidet P."/>
            <person name="Bingen E."/>
            <person name="Bonacorsi S."/>
            <person name="Bouchier C."/>
            <person name="Bouvet O."/>
            <person name="Calteau A."/>
            <person name="Chiapello H."/>
            <person name="Clermont O."/>
            <person name="Cruveiller S."/>
            <person name="Danchin A."/>
            <person name="Diard M."/>
            <person name="Dossat C."/>
            <person name="Karoui M.E."/>
            <person name="Frapy E."/>
            <person name="Garry L."/>
            <person name="Ghigo J.M."/>
            <person name="Gilles A.M."/>
            <person name="Johnson J."/>
            <person name="Le Bouguenec C."/>
            <person name="Lescat M."/>
            <person name="Mangenot S."/>
            <person name="Martinez-Jehanne V."/>
            <person name="Matic I."/>
            <person name="Nassif X."/>
            <person name="Oztas S."/>
            <person name="Petit M.A."/>
            <person name="Pichon C."/>
            <person name="Rouy Z."/>
            <person name="Ruf C.S."/>
            <person name="Schneider D."/>
            <person name="Tourret J."/>
            <person name="Vacherie B."/>
            <person name="Vallenet D."/>
            <person name="Medigue C."/>
            <person name="Rocha E.P.C."/>
            <person name="Denamur E."/>
        </authorList>
    </citation>
    <scope>NUCLEOTIDE SEQUENCE [LARGE SCALE GENOMIC DNA]</scope>
    <source>
        <strain evidence="2">ATCC 35469 / DSM 13698 / BCRC 15582 / CCUG 18766 / IAM 14443 / JCM 21226 / LMG 7866 / NBRC 102419 / NCTC 12128 / CDC 0568-73</strain>
    </source>
</reference>
<dbReference type="AlphaFoldDB" id="B7LKS9"/>
<proteinExistence type="predicted"/>